<dbReference type="Gene3D" id="2.30.22.10">
    <property type="entry name" value="Head domain of nucleotide exchange factor GrpE"/>
    <property type="match status" value="1"/>
</dbReference>
<dbReference type="InterPro" id="IPR000740">
    <property type="entry name" value="GrpE"/>
</dbReference>
<sequence>MGRKIENQQSEQYNTIDLANIKRVEINSVSIYLNMGLMWNSICLVGVYNKCFSKVHTSIINKFGDQTDQMKQWEKSICSIRDTMDLTIEETYYVIRGGQDLMSEHDAYLTEVRELIADLQPIKILDSNDKEEDLNFNGLEHSIKEIKDEVKKGNRVSFKSIQEVQQAVENLLTLSSETNNTNIKSIIEGYDKKIESFLNLTLKAVDSLNMIHDFAKKTNLHEWVEQISEITNDFLHSLASFGIEEIEAEGMFFDGEIMISIGTAPPQVAPHLEKYQVYSVVEKGFRYSETNQLIREAKVITIY</sequence>
<evidence type="ECO:0000313" key="3">
    <source>
        <dbReference type="Proteomes" id="UP000036410"/>
    </source>
</evidence>
<dbReference type="GO" id="GO:0051087">
    <property type="term" value="F:protein-folding chaperone binding"/>
    <property type="evidence" value="ECO:0007669"/>
    <property type="project" value="InterPro"/>
</dbReference>
<dbReference type="RefSeq" id="WP_049163224.1">
    <property type="nucleotide sequence ID" value="NZ_CP010586.1"/>
</dbReference>
<dbReference type="AlphaFoldDB" id="A0A806TDG4"/>
<dbReference type="EMBL" id="CP010586">
    <property type="protein sequence ID" value="AKP76061.1"/>
    <property type="molecule type" value="Genomic_DNA"/>
</dbReference>
<organism evidence="2 3">
    <name type="scientific">Priestia megaterium Q3</name>
    <dbReference type="NCBI Taxonomy" id="1452722"/>
    <lineage>
        <taxon>Bacteria</taxon>
        <taxon>Bacillati</taxon>
        <taxon>Bacillota</taxon>
        <taxon>Bacilli</taxon>
        <taxon>Bacillales</taxon>
        <taxon>Bacillaceae</taxon>
        <taxon>Priestia</taxon>
    </lineage>
</organism>
<keyword evidence="1" id="KW-0143">Chaperone</keyword>
<dbReference type="Pfam" id="PF01025">
    <property type="entry name" value="GrpE"/>
    <property type="match status" value="1"/>
</dbReference>
<dbReference type="InterPro" id="IPR009012">
    <property type="entry name" value="GrpE_head"/>
</dbReference>
<reference evidence="2 3" key="1">
    <citation type="submission" date="2015-01" db="EMBL/GenBank/DDBJ databases">
        <title>Genome sequence of bacillus megaterium Q3.</title>
        <authorList>
            <person name="Wang Y."/>
            <person name="Luo K."/>
            <person name="Bai L."/>
            <person name="Luo F."/>
        </authorList>
    </citation>
    <scope>NUCLEOTIDE SEQUENCE [LARGE SCALE GENOMIC DNA]</scope>
    <source>
        <strain evidence="2 3">Q3</strain>
    </source>
</reference>
<accession>A0A806TDG4</accession>
<evidence type="ECO:0000256" key="1">
    <source>
        <dbReference type="ARBA" id="ARBA00023186"/>
    </source>
</evidence>
<dbReference type="GO" id="GO:0006457">
    <property type="term" value="P:protein folding"/>
    <property type="evidence" value="ECO:0007669"/>
    <property type="project" value="InterPro"/>
</dbReference>
<proteinExistence type="predicted"/>
<gene>
    <name evidence="2" type="ORF">AS52_01096</name>
</gene>
<dbReference type="Proteomes" id="UP000036410">
    <property type="component" value="Chromosome"/>
</dbReference>
<dbReference type="GO" id="GO:0042803">
    <property type="term" value="F:protein homodimerization activity"/>
    <property type="evidence" value="ECO:0007669"/>
    <property type="project" value="InterPro"/>
</dbReference>
<name>A0A806TDG4_PRIMG</name>
<dbReference type="GO" id="GO:0000774">
    <property type="term" value="F:adenyl-nucleotide exchange factor activity"/>
    <property type="evidence" value="ECO:0007669"/>
    <property type="project" value="InterPro"/>
</dbReference>
<protein>
    <submittedName>
        <fullName evidence="2">Heat shock protein GrpE</fullName>
    </submittedName>
</protein>
<evidence type="ECO:0000313" key="2">
    <source>
        <dbReference type="EMBL" id="AKP76061.1"/>
    </source>
</evidence>
<keyword evidence="2" id="KW-0346">Stress response</keyword>